<evidence type="ECO:0000313" key="4">
    <source>
        <dbReference type="EMBL" id="CAB4211387.1"/>
    </source>
</evidence>
<dbReference type="Gene3D" id="3.40.1360.10">
    <property type="match status" value="1"/>
</dbReference>
<accession>A0A6J7XQ41</accession>
<dbReference type="HAMAP" id="MF_04157">
    <property type="entry name" value="PRIMASE_T4"/>
    <property type="match status" value="1"/>
</dbReference>
<dbReference type="InterPro" id="IPR046392">
    <property type="entry name" value="PRIMASE_T4"/>
</dbReference>
<dbReference type="EMBL" id="LR797375">
    <property type="protein sequence ID" value="CAB4211387.1"/>
    <property type="molecule type" value="Genomic_DNA"/>
</dbReference>
<reference evidence="5" key="1">
    <citation type="submission" date="2020-05" db="EMBL/GenBank/DDBJ databases">
        <authorList>
            <person name="Chiriac C."/>
            <person name="Salcher M."/>
            <person name="Ghai R."/>
            <person name="Kavagutti S V."/>
        </authorList>
    </citation>
    <scope>NUCLEOTIDE SEQUENCE</scope>
</reference>
<evidence type="ECO:0000313" key="5">
    <source>
        <dbReference type="EMBL" id="CAB5238425.1"/>
    </source>
</evidence>
<evidence type="ECO:0000313" key="3">
    <source>
        <dbReference type="EMBL" id="CAB4198371.1"/>
    </source>
</evidence>
<dbReference type="EMBL" id="LR797272">
    <property type="protein sequence ID" value="CAB4198371.1"/>
    <property type="molecule type" value="Genomic_DNA"/>
</dbReference>
<dbReference type="SUPFAM" id="SSF56731">
    <property type="entry name" value="DNA primase core"/>
    <property type="match status" value="1"/>
</dbReference>
<dbReference type="EMBL" id="LR796861">
    <property type="protein sequence ID" value="CAB4170268.1"/>
    <property type="molecule type" value="Genomic_DNA"/>
</dbReference>
<organism evidence="5">
    <name type="scientific">uncultured Caudovirales phage</name>
    <dbReference type="NCBI Taxonomy" id="2100421"/>
    <lineage>
        <taxon>Viruses</taxon>
        <taxon>Duplodnaviria</taxon>
        <taxon>Heunggongvirae</taxon>
        <taxon>Uroviricota</taxon>
        <taxon>Caudoviricetes</taxon>
        <taxon>Peduoviridae</taxon>
        <taxon>Maltschvirus</taxon>
        <taxon>Maltschvirus maltsch</taxon>
    </lineage>
</organism>
<gene>
    <name evidence="2" type="ORF">UFOVP1066_42</name>
    <name evidence="3" type="ORF">UFOVP1315_73</name>
    <name evidence="4" type="ORF">UFOVP1421_34</name>
    <name evidence="5" type="ORF">UFOVP1525_44</name>
    <name evidence="1" type="ORF">UFOVP909_7</name>
</gene>
<protein>
    <submittedName>
        <fullName evidence="5">DNA primase</fullName>
    </submittedName>
</protein>
<evidence type="ECO:0000313" key="1">
    <source>
        <dbReference type="EMBL" id="CAB4170268.1"/>
    </source>
</evidence>
<evidence type="ECO:0000313" key="2">
    <source>
        <dbReference type="EMBL" id="CAB4181570.1"/>
    </source>
</evidence>
<dbReference type="EMBL" id="LR797019">
    <property type="protein sequence ID" value="CAB4181570.1"/>
    <property type="molecule type" value="Genomic_DNA"/>
</dbReference>
<name>A0A6J7XQ41_9CAUD</name>
<sequence>MLYIDAKYAQILGGRLRNFKQKKDYLWNYSCPVCGDSTSNKLKARGYIYRAKADLFVKCHNCGYGTNIGNLIKYVDSKLYDEYVLERYKSGATRYNDHKDISETQVVLETEPVDLLEDDILSSLSRLDKLPLTHPAVQYVVKRKIPKDRWSLLYFAPKFKAYTNSVTAKFQEPIQDEHPRMIIPFFTNAGKCFAYQARAYGNEEPKYYTIKVDETQEKIYGLERIDYAKRIIVVEGPIDSLFLPNAVAVSGASFDTPTIRSILANATIVMDNEPRNKDIVKQLEKYINLGYSVCMFPEHIEQKDVNEMILHGGMTADEITEVINTNTYSGMEAKLKFSTWKKL</sequence>
<dbReference type="EMBL" id="LR798454">
    <property type="protein sequence ID" value="CAB5238425.1"/>
    <property type="molecule type" value="Genomic_DNA"/>
</dbReference>
<proteinExistence type="inferred from homology"/>